<dbReference type="PROSITE" id="PS51257">
    <property type="entry name" value="PROKAR_LIPOPROTEIN"/>
    <property type="match status" value="1"/>
</dbReference>
<proteinExistence type="predicted"/>
<reference evidence="2" key="1">
    <citation type="journal article" date="2020" name="mSystems">
        <title>Genome- and Community-Level Interaction Insights into Carbon Utilization and Element Cycling Functions of Hydrothermarchaeota in Hydrothermal Sediment.</title>
        <authorList>
            <person name="Zhou Z."/>
            <person name="Liu Y."/>
            <person name="Xu W."/>
            <person name="Pan J."/>
            <person name="Luo Z.H."/>
            <person name="Li M."/>
        </authorList>
    </citation>
    <scope>NUCLEOTIDE SEQUENCE [LARGE SCALE GENOMIC DNA]</scope>
    <source>
        <strain evidence="2">HyVt-458</strain>
    </source>
</reference>
<name>A0A831WBB2_9GAMM</name>
<evidence type="ECO:0000313" key="2">
    <source>
        <dbReference type="EMBL" id="HEC07352.1"/>
    </source>
</evidence>
<dbReference type="EMBL" id="DRLF01000375">
    <property type="protein sequence ID" value="HEC07352.1"/>
    <property type="molecule type" value="Genomic_DNA"/>
</dbReference>
<evidence type="ECO:0000256" key="1">
    <source>
        <dbReference type="SAM" id="SignalP"/>
    </source>
</evidence>
<feature type="signal peptide" evidence="1">
    <location>
        <begin position="1"/>
        <end position="24"/>
    </location>
</feature>
<protein>
    <recommendedName>
        <fullName evidence="3">Lipoprotein</fullName>
    </recommendedName>
</protein>
<sequence>MNKKTLFQIAGLCFLLAGCSKFMARETENLTPFIEQTLSLVSSLEYGLSDDETLYLRNISQYMDQKAPFERYQALENQVVNQLKALVAYSVEIVTISELAVSENKKSNYLADILISLNELVKKDQVIAEPERYLERNRKIMAEVRASEEYLHSLRLLMPVVNDFSIHALKVLDELEREKRKVVRLLEQAIDKKYGDALAFENELRKVRAAFYDALIALSKYSDSKEPKFLETLKGYDIAFINEVLKDKQKLSSKDVVKIHEYITARMAMINENYKQLQPDIDAYYSSHRELKKLVDLKEAGAKEARFTFIVWSRAYRKMAMGKTNPAEWFDITNSGSLLMGAAGRAIGL</sequence>
<gene>
    <name evidence="2" type="ORF">ENJ12_10890</name>
</gene>
<evidence type="ECO:0008006" key="3">
    <source>
        <dbReference type="Google" id="ProtNLM"/>
    </source>
</evidence>
<accession>A0A831WBB2</accession>
<dbReference type="AlphaFoldDB" id="A0A831WBB2"/>
<organism evidence="2">
    <name type="scientific">Thiolapillus brandeum</name>
    <dbReference type="NCBI Taxonomy" id="1076588"/>
    <lineage>
        <taxon>Bacteria</taxon>
        <taxon>Pseudomonadati</taxon>
        <taxon>Pseudomonadota</taxon>
        <taxon>Gammaproteobacteria</taxon>
        <taxon>Chromatiales</taxon>
        <taxon>Sedimenticolaceae</taxon>
        <taxon>Thiolapillus</taxon>
    </lineage>
</organism>
<keyword evidence="1" id="KW-0732">Signal</keyword>
<dbReference type="Proteomes" id="UP000886339">
    <property type="component" value="Unassembled WGS sequence"/>
</dbReference>
<feature type="chain" id="PRO_5032898844" description="Lipoprotein" evidence="1">
    <location>
        <begin position="25"/>
        <end position="349"/>
    </location>
</feature>
<comment type="caution">
    <text evidence="2">The sequence shown here is derived from an EMBL/GenBank/DDBJ whole genome shotgun (WGS) entry which is preliminary data.</text>
</comment>